<evidence type="ECO:0000256" key="1">
    <source>
        <dbReference type="SAM" id="MobiDB-lite"/>
    </source>
</evidence>
<dbReference type="AlphaFoldDB" id="D3DMP7"/>
<name>D3DMP7_DROME</name>
<protein>
    <submittedName>
        <fullName evidence="2">MIP16110p</fullName>
    </submittedName>
</protein>
<dbReference type="EMBL" id="BT120213">
    <property type="protein sequence ID" value="ADB93359.1"/>
    <property type="molecule type" value="mRNA"/>
</dbReference>
<proteinExistence type="evidence at transcript level"/>
<feature type="region of interest" description="Disordered" evidence="1">
    <location>
        <begin position="35"/>
        <end position="57"/>
    </location>
</feature>
<accession>D3DMP7</accession>
<evidence type="ECO:0000313" key="2">
    <source>
        <dbReference type="EMBL" id="ADB93359.1"/>
    </source>
</evidence>
<reference evidence="2" key="1">
    <citation type="submission" date="2010-01" db="EMBL/GenBank/DDBJ databases">
        <authorList>
            <person name="Carlson J."/>
            <person name="Booth B."/>
            <person name="Frise E."/>
            <person name="Sandler J."/>
            <person name="Wan K."/>
            <person name="Yu C."/>
            <person name="Celniker S."/>
        </authorList>
    </citation>
    <scope>NUCLEOTIDE SEQUENCE</scope>
</reference>
<sequence length="74" mass="8687">MEPPKSGDPRRRTVERESCWISLVHRWISLEVARRKNRRRASGERASNHLISHLPRSTQRNKYAATLHVLNAVF</sequence>
<organism evidence="2">
    <name type="scientific">Drosophila melanogaster</name>
    <name type="common">Fruit fly</name>
    <dbReference type="NCBI Taxonomy" id="7227"/>
    <lineage>
        <taxon>Eukaryota</taxon>
        <taxon>Metazoa</taxon>
        <taxon>Ecdysozoa</taxon>
        <taxon>Arthropoda</taxon>
        <taxon>Hexapoda</taxon>
        <taxon>Insecta</taxon>
        <taxon>Pterygota</taxon>
        <taxon>Neoptera</taxon>
        <taxon>Endopterygota</taxon>
        <taxon>Diptera</taxon>
        <taxon>Brachycera</taxon>
        <taxon>Muscomorpha</taxon>
        <taxon>Ephydroidea</taxon>
        <taxon>Drosophilidae</taxon>
        <taxon>Drosophila</taxon>
        <taxon>Sophophora</taxon>
    </lineage>
</organism>